<evidence type="ECO:0000256" key="1">
    <source>
        <dbReference type="SAM" id="MobiDB-lite"/>
    </source>
</evidence>
<feature type="region of interest" description="Disordered" evidence="1">
    <location>
        <begin position="51"/>
        <end position="170"/>
    </location>
</feature>
<feature type="compositionally biased region" description="Basic residues" evidence="1">
    <location>
        <begin position="101"/>
        <end position="127"/>
    </location>
</feature>
<protein>
    <recommendedName>
        <fullName evidence="4">Penicillin-binding protein transpeptidase domain-containing protein</fullName>
    </recommendedName>
</protein>
<feature type="compositionally biased region" description="Basic residues" evidence="1">
    <location>
        <begin position="68"/>
        <end position="93"/>
    </location>
</feature>
<dbReference type="InterPro" id="IPR012338">
    <property type="entry name" value="Beta-lactam/transpept-like"/>
</dbReference>
<name>A0A2N9AM95_METEX</name>
<dbReference type="Proteomes" id="UP000233769">
    <property type="component" value="Chromosome tk0001"/>
</dbReference>
<dbReference type="SUPFAM" id="SSF56601">
    <property type="entry name" value="beta-lactamase/transpeptidase-like"/>
    <property type="match status" value="1"/>
</dbReference>
<dbReference type="Gene3D" id="3.40.710.10">
    <property type="entry name" value="DD-peptidase/beta-lactamase superfamily"/>
    <property type="match status" value="1"/>
</dbReference>
<proteinExistence type="predicted"/>
<sequence>MRGSWASPPDLAVGVYLGFDKPRSLGDRATGGGLAAPIVLDFLKVALKGQAADPVPRPGGDQADPRQRVVRHPRRLGRGRRHHPGGVQARHRPAGLLCRPVRPRRGAARCGRRRPGRRRLLKTRRHDPRSTESRPDRGGSFRFRVASMADRIQRKRSSPGCRTTKNELSR</sequence>
<evidence type="ECO:0000313" key="2">
    <source>
        <dbReference type="EMBL" id="SOR28486.1"/>
    </source>
</evidence>
<accession>A0A2N9AM95</accession>
<evidence type="ECO:0000313" key="3">
    <source>
        <dbReference type="Proteomes" id="UP000233769"/>
    </source>
</evidence>
<organism evidence="2 3">
    <name type="scientific">Methylorubrum extorquens</name>
    <name type="common">Methylobacterium dichloromethanicum</name>
    <name type="synonym">Methylobacterium extorquens</name>
    <dbReference type="NCBI Taxonomy" id="408"/>
    <lineage>
        <taxon>Bacteria</taxon>
        <taxon>Pseudomonadati</taxon>
        <taxon>Pseudomonadota</taxon>
        <taxon>Alphaproteobacteria</taxon>
        <taxon>Hyphomicrobiales</taxon>
        <taxon>Methylobacteriaceae</taxon>
        <taxon>Methylorubrum</taxon>
    </lineage>
</organism>
<gene>
    <name evidence="2" type="ORF">TK0001_1884</name>
</gene>
<evidence type="ECO:0008006" key="4">
    <source>
        <dbReference type="Google" id="ProtNLM"/>
    </source>
</evidence>
<dbReference type="AlphaFoldDB" id="A0A2N9AM95"/>
<dbReference type="EMBL" id="LT962688">
    <property type="protein sequence ID" value="SOR28486.1"/>
    <property type="molecule type" value="Genomic_DNA"/>
</dbReference>
<reference evidence="3" key="1">
    <citation type="submission" date="2017-10" db="EMBL/GenBank/DDBJ databases">
        <authorList>
            <person name="Regsiter A."/>
            <person name="William W."/>
        </authorList>
    </citation>
    <scope>NUCLEOTIDE SEQUENCE [LARGE SCALE GENOMIC DNA]</scope>
</reference>
<feature type="compositionally biased region" description="Basic and acidic residues" evidence="1">
    <location>
        <begin position="128"/>
        <end position="139"/>
    </location>
</feature>